<comment type="caution">
    <text evidence="7">The sequence shown here is derived from an EMBL/GenBank/DDBJ whole genome shotgun (WGS) entry which is preliminary data.</text>
</comment>
<keyword evidence="3 5" id="KW-0288">FMN</keyword>
<evidence type="ECO:0000313" key="7">
    <source>
        <dbReference type="EMBL" id="KXB62166.1"/>
    </source>
</evidence>
<organism evidence="7 8">
    <name type="scientific">Leptotrichia wadei</name>
    <dbReference type="NCBI Taxonomy" id="157687"/>
    <lineage>
        <taxon>Bacteria</taxon>
        <taxon>Fusobacteriati</taxon>
        <taxon>Fusobacteriota</taxon>
        <taxon>Fusobacteriia</taxon>
        <taxon>Fusobacteriales</taxon>
        <taxon>Leptotrichiaceae</taxon>
        <taxon>Leptotrichia</taxon>
    </lineage>
</organism>
<proteinExistence type="inferred from homology"/>
<accession>A0A134A370</accession>
<dbReference type="InterPro" id="IPR016446">
    <property type="entry name" value="Flavin_OxRdtase_Frp"/>
</dbReference>
<evidence type="ECO:0000256" key="2">
    <source>
        <dbReference type="ARBA" id="ARBA00022630"/>
    </source>
</evidence>
<dbReference type="PIRSF" id="PIRSF005426">
    <property type="entry name" value="Frp"/>
    <property type="match status" value="1"/>
</dbReference>
<dbReference type="InterPro" id="IPR029479">
    <property type="entry name" value="Nitroreductase"/>
</dbReference>
<dbReference type="PANTHER" id="PTHR43425:SF2">
    <property type="entry name" value="OXYGEN-INSENSITIVE NADPH NITROREDUCTASE"/>
    <property type="match status" value="1"/>
</dbReference>
<dbReference type="EMBL" id="LSDD01000124">
    <property type="protein sequence ID" value="KXB62166.1"/>
    <property type="molecule type" value="Genomic_DNA"/>
</dbReference>
<sequence length="253" mass="28542">MNELIKQLQNRRSVREFTGEKLKEEDLQTILETAQRAANSVNGQQTSLIVIRDKEKLAKIAELCGGQKHIAQAEAFIFVLIDFHRGVYASNSLGKRNIAPKSADGILVGAVDAGIMVNALQTAAFALGYGGTVIGAIRKETKEFIKMLGLPKYVFPIVGTTIGVPAERNLTRVKPRVPLDTFVFEDTYNAKKVEEGVEFHEQDTIKWREENNTPQLPSYKEMLVRIYENFYNRSKQDLEDQGFKFTDDLEQDL</sequence>
<dbReference type="AlphaFoldDB" id="A0A134A370"/>
<evidence type="ECO:0000256" key="5">
    <source>
        <dbReference type="PIRNR" id="PIRNR005426"/>
    </source>
</evidence>
<dbReference type="GO" id="GO:0016491">
    <property type="term" value="F:oxidoreductase activity"/>
    <property type="evidence" value="ECO:0007669"/>
    <property type="project" value="UniProtKB-UniRule"/>
</dbReference>
<dbReference type="Gene3D" id="3.40.109.10">
    <property type="entry name" value="NADH Oxidase"/>
    <property type="match status" value="1"/>
</dbReference>
<protein>
    <submittedName>
        <fullName evidence="7">Nitroreductase family protein</fullName>
    </submittedName>
</protein>
<evidence type="ECO:0000313" key="8">
    <source>
        <dbReference type="Proteomes" id="UP000070483"/>
    </source>
</evidence>
<keyword evidence="5" id="KW-0521">NADP</keyword>
<evidence type="ECO:0000256" key="4">
    <source>
        <dbReference type="ARBA" id="ARBA00023002"/>
    </source>
</evidence>
<evidence type="ECO:0000256" key="3">
    <source>
        <dbReference type="ARBA" id="ARBA00022643"/>
    </source>
</evidence>
<gene>
    <name evidence="7" type="ORF">HMPREF3180_01671</name>
</gene>
<feature type="domain" description="Nitroreductase" evidence="6">
    <location>
        <begin position="9"/>
        <end position="163"/>
    </location>
</feature>
<dbReference type="OrthoDB" id="9775805at2"/>
<comment type="similarity">
    <text evidence="1 5">Belongs to the flavin oxidoreductase frp family.</text>
</comment>
<name>A0A134A370_9FUSO</name>
<keyword evidence="2 5" id="KW-0285">Flavoprotein</keyword>
<dbReference type="RefSeq" id="WP_060918286.1">
    <property type="nucleotide sequence ID" value="NZ_KQ960099.1"/>
</dbReference>
<dbReference type="PATRIC" id="fig|157687.3.peg.1665"/>
<dbReference type="SUPFAM" id="SSF55469">
    <property type="entry name" value="FMN-dependent nitroreductase-like"/>
    <property type="match status" value="1"/>
</dbReference>
<dbReference type="Pfam" id="PF00881">
    <property type="entry name" value="Nitroreductase"/>
    <property type="match status" value="1"/>
</dbReference>
<dbReference type="Proteomes" id="UP000070483">
    <property type="component" value="Unassembled WGS sequence"/>
</dbReference>
<keyword evidence="8" id="KW-1185">Reference proteome</keyword>
<reference evidence="8" key="1">
    <citation type="submission" date="2016-01" db="EMBL/GenBank/DDBJ databases">
        <authorList>
            <person name="Mitreva M."/>
            <person name="Pepin K.H."/>
            <person name="Mihindukulasuriya K.A."/>
            <person name="Fulton R."/>
            <person name="Fronick C."/>
            <person name="O'Laughlin M."/>
            <person name="Miner T."/>
            <person name="Herter B."/>
            <person name="Rosa B.A."/>
            <person name="Cordes M."/>
            <person name="Tomlinson C."/>
            <person name="Wollam A."/>
            <person name="Palsikar V.B."/>
            <person name="Mardis E.R."/>
            <person name="Wilson R.K."/>
        </authorList>
    </citation>
    <scope>NUCLEOTIDE SEQUENCE [LARGE SCALE GENOMIC DNA]</scope>
    <source>
        <strain evidence="8">KA00185</strain>
    </source>
</reference>
<dbReference type="STRING" id="157687.HMPREF3180_01671"/>
<keyword evidence="4 5" id="KW-0560">Oxidoreductase</keyword>
<evidence type="ECO:0000256" key="1">
    <source>
        <dbReference type="ARBA" id="ARBA00008366"/>
    </source>
</evidence>
<dbReference type="PANTHER" id="PTHR43425">
    <property type="entry name" value="OXYGEN-INSENSITIVE NADPH NITROREDUCTASE"/>
    <property type="match status" value="1"/>
</dbReference>
<evidence type="ECO:0000259" key="6">
    <source>
        <dbReference type="Pfam" id="PF00881"/>
    </source>
</evidence>
<dbReference type="InterPro" id="IPR000415">
    <property type="entry name" value="Nitroreductase-like"/>
</dbReference>